<dbReference type="InterPro" id="IPR051482">
    <property type="entry name" value="Cholesterol_transport"/>
</dbReference>
<proteinExistence type="predicted"/>
<sequence>MESLVESGVLWSLLLEQESPSLWWSSRRFLDEPADAGHCCLHGSEEVPAVLSPTYKQRNEDFRKLFKQLPDTERLIVDYSCALQRDILLVPAEMESLLT</sequence>
<gene>
    <name evidence="1" type="ORF">MONAX_5E011720</name>
</gene>
<dbReference type="GO" id="GO:0032366">
    <property type="term" value="P:intracellular sterol transport"/>
    <property type="evidence" value="ECO:0007669"/>
    <property type="project" value="TreeGrafter"/>
</dbReference>
<evidence type="ECO:0000313" key="2">
    <source>
        <dbReference type="Proteomes" id="UP000335636"/>
    </source>
</evidence>
<reference evidence="1" key="1">
    <citation type="submission" date="2019-04" db="EMBL/GenBank/DDBJ databases">
        <authorList>
            <person name="Alioto T."/>
            <person name="Alioto T."/>
        </authorList>
    </citation>
    <scope>NUCLEOTIDE SEQUENCE [LARGE SCALE GENOMIC DNA]</scope>
</reference>
<comment type="caution">
    <text evidence="1">The sequence shown here is derived from an EMBL/GenBank/DDBJ whole genome shotgun (WGS) entry which is preliminary data.</text>
</comment>
<accession>A0A5E4ANY5</accession>
<name>A0A5E4ANY5_MARMO</name>
<protein>
    <submittedName>
        <fullName evidence="1">Uncharacterized protein</fullName>
    </submittedName>
</protein>
<dbReference type="PANTHER" id="PTHR23319:SF3">
    <property type="entry name" value="PROTEIN ASTER-B"/>
    <property type="match status" value="1"/>
</dbReference>
<dbReference type="GO" id="GO:0015485">
    <property type="term" value="F:cholesterol binding"/>
    <property type="evidence" value="ECO:0007669"/>
    <property type="project" value="TreeGrafter"/>
</dbReference>
<dbReference type="PANTHER" id="PTHR23319">
    <property type="entry name" value="GRAM DOMAIN CONTAINING 1B, ISOFORM E"/>
    <property type="match status" value="1"/>
</dbReference>
<dbReference type="AlphaFoldDB" id="A0A5E4ANY5"/>
<dbReference type="Proteomes" id="UP000335636">
    <property type="component" value="Unassembled WGS sequence"/>
</dbReference>
<keyword evidence="2" id="KW-1185">Reference proteome</keyword>
<dbReference type="EMBL" id="CABDUW010000110">
    <property type="protein sequence ID" value="VTJ58855.1"/>
    <property type="molecule type" value="Genomic_DNA"/>
</dbReference>
<organism evidence="1 2">
    <name type="scientific">Marmota monax</name>
    <name type="common">Woodchuck</name>
    <dbReference type="NCBI Taxonomy" id="9995"/>
    <lineage>
        <taxon>Eukaryota</taxon>
        <taxon>Metazoa</taxon>
        <taxon>Chordata</taxon>
        <taxon>Craniata</taxon>
        <taxon>Vertebrata</taxon>
        <taxon>Euteleostomi</taxon>
        <taxon>Mammalia</taxon>
        <taxon>Eutheria</taxon>
        <taxon>Euarchontoglires</taxon>
        <taxon>Glires</taxon>
        <taxon>Rodentia</taxon>
        <taxon>Sciuromorpha</taxon>
        <taxon>Sciuridae</taxon>
        <taxon>Xerinae</taxon>
        <taxon>Marmotini</taxon>
        <taxon>Marmota</taxon>
    </lineage>
</organism>
<dbReference type="GO" id="GO:0120020">
    <property type="term" value="F:cholesterol transfer activity"/>
    <property type="evidence" value="ECO:0007669"/>
    <property type="project" value="TreeGrafter"/>
</dbReference>
<dbReference type="GO" id="GO:0140268">
    <property type="term" value="C:endoplasmic reticulum-plasma membrane contact site"/>
    <property type="evidence" value="ECO:0007669"/>
    <property type="project" value="TreeGrafter"/>
</dbReference>
<dbReference type="GO" id="GO:0005789">
    <property type="term" value="C:endoplasmic reticulum membrane"/>
    <property type="evidence" value="ECO:0007669"/>
    <property type="project" value="TreeGrafter"/>
</dbReference>
<dbReference type="GO" id="GO:0005886">
    <property type="term" value="C:plasma membrane"/>
    <property type="evidence" value="ECO:0007669"/>
    <property type="project" value="TreeGrafter"/>
</dbReference>
<evidence type="ECO:0000313" key="1">
    <source>
        <dbReference type="EMBL" id="VTJ58855.1"/>
    </source>
</evidence>